<feature type="chain" id="PRO_5017749293" evidence="3">
    <location>
        <begin position="27"/>
        <end position="277"/>
    </location>
</feature>
<dbReference type="EMBL" id="QRDL01000010">
    <property type="protein sequence ID" value="REC98998.1"/>
    <property type="molecule type" value="Genomic_DNA"/>
</dbReference>
<gene>
    <name evidence="5" type="ORF">DFO60_4793</name>
</gene>
<feature type="domain" description="Solute-binding protein family 3/N-terminal" evidence="4">
    <location>
        <begin position="41"/>
        <end position="265"/>
    </location>
</feature>
<name>A0A3D9E7D9_ECTOL</name>
<evidence type="ECO:0000256" key="1">
    <source>
        <dbReference type="ARBA" id="ARBA00010333"/>
    </source>
</evidence>
<dbReference type="Pfam" id="PF00497">
    <property type="entry name" value="SBP_bac_3"/>
    <property type="match status" value="1"/>
</dbReference>
<evidence type="ECO:0000256" key="2">
    <source>
        <dbReference type="ARBA" id="ARBA00022729"/>
    </source>
</evidence>
<comment type="caution">
    <text evidence="5">The sequence shown here is derived from an EMBL/GenBank/DDBJ whole genome shotgun (WGS) entry which is preliminary data.</text>
</comment>
<organism evidence="5 6">
    <name type="scientific">Ectopseudomonas oleovorans</name>
    <name type="common">Pseudomonas oleovorans</name>
    <dbReference type="NCBI Taxonomy" id="301"/>
    <lineage>
        <taxon>Bacteria</taxon>
        <taxon>Pseudomonadati</taxon>
        <taxon>Pseudomonadota</taxon>
        <taxon>Gammaproteobacteria</taxon>
        <taxon>Pseudomonadales</taxon>
        <taxon>Pseudomonadaceae</taxon>
        <taxon>Ectopseudomonas</taxon>
    </lineage>
</organism>
<accession>A0A3D9E7D9</accession>
<evidence type="ECO:0000313" key="5">
    <source>
        <dbReference type="EMBL" id="REC98998.1"/>
    </source>
</evidence>
<dbReference type="SMART" id="SM00062">
    <property type="entry name" value="PBPb"/>
    <property type="match status" value="1"/>
</dbReference>
<evidence type="ECO:0000313" key="6">
    <source>
        <dbReference type="Proteomes" id="UP000256988"/>
    </source>
</evidence>
<dbReference type="PANTHER" id="PTHR35936:SF25">
    <property type="entry name" value="ABC TRANSPORTER SUBSTRATE-BINDING PROTEIN"/>
    <property type="match status" value="1"/>
</dbReference>
<protein>
    <submittedName>
        <fullName evidence="5">Amino acid ABC transporter substrate-binding protein (PAAT family)</fullName>
    </submittedName>
</protein>
<dbReference type="AlphaFoldDB" id="A0A3D9E7D9"/>
<reference evidence="5 6" key="1">
    <citation type="submission" date="2018-07" db="EMBL/GenBank/DDBJ databases">
        <title>Genome sequencing of rice bacterial endophytes.</title>
        <authorList>
            <person name="Venturi V."/>
        </authorList>
    </citation>
    <scope>NUCLEOTIDE SEQUENCE [LARGE SCALE GENOMIC DNA]</scope>
    <source>
        <strain evidence="5 6">AG1002</strain>
    </source>
</reference>
<dbReference type="RefSeq" id="WP_115947072.1">
    <property type="nucleotide sequence ID" value="NZ_QRDL01000010.1"/>
</dbReference>
<proteinExistence type="inferred from homology"/>
<evidence type="ECO:0000256" key="3">
    <source>
        <dbReference type="SAM" id="SignalP"/>
    </source>
</evidence>
<dbReference type="Gene3D" id="3.40.190.10">
    <property type="entry name" value="Periplasmic binding protein-like II"/>
    <property type="match status" value="2"/>
</dbReference>
<comment type="similarity">
    <text evidence="1">Belongs to the bacterial solute-binding protein 3 family.</text>
</comment>
<sequence length="277" mass="29308">MTAAATFFKRLTLVSLLLCGSATALADCKPAHTFDTLEKGVLKVATYVFPPYAIPGPDGQVGGVEGDILKSFAAAECLTVRATTVDTAAVVQSVITRRADVGIGDWYRTAERAKVLGLSAPTFLDVMGIISKDNLSRIDQLEGKRVGTVQGYLWVADLKKVLGDNLVLYPNPVAMAQDLASGRLDVATDSFAVAKTAQQKGAYPGANINVAAGDQRVKASQQPGQAAILFAKQNEALGQALSAHIQHMHQDGSLRQIVASYGLEEKITDVGAPRLIE</sequence>
<dbReference type="PANTHER" id="PTHR35936">
    <property type="entry name" value="MEMBRANE-BOUND LYTIC MUREIN TRANSGLYCOSYLASE F"/>
    <property type="match status" value="1"/>
</dbReference>
<feature type="signal peptide" evidence="3">
    <location>
        <begin position="1"/>
        <end position="26"/>
    </location>
</feature>
<dbReference type="InterPro" id="IPR001638">
    <property type="entry name" value="Solute-binding_3/MltF_N"/>
</dbReference>
<keyword evidence="2 3" id="KW-0732">Signal</keyword>
<dbReference type="SUPFAM" id="SSF53850">
    <property type="entry name" value="Periplasmic binding protein-like II"/>
    <property type="match status" value="1"/>
</dbReference>
<evidence type="ECO:0000259" key="4">
    <source>
        <dbReference type="SMART" id="SM00062"/>
    </source>
</evidence>
<dbReference type="Proteomes" id="UP000256988">
    <property type="component" value="Unassembled WGS sequence"/>
</dbReference>